<feature type="domain" description="DUF2147" evidence="3">
    <location>
        <begin position="40"/>
        <end position="156"/>
    </location>
</feature>
<dbReference type="STRING" id="1803665.GCA_001641335_04282"/>
<dbReference type="Pfam" id="PF09917">
    <property type="entry name" value="DUF2147"/>
    <property type="match status" value="1"/>
</dbReference>
<name>A0A560DXQ6_9BRAD</name>
<dbReference type="PANTHER" id="PTHR36919">
    <property type="entry name" value="BLR1215 PROTEIN"/>
    <property type="match status" value="1"/>
</dbReference>
<keyword evidence="2" id="KW-0732">Signal</keyword>
<feature type="chain" id="PRO_5022088406" evidence="2">
    <location>
        <begin position="27"/>
        <end position="204"/>
    </location>
</feature>
<dbReference type="PANTHER" id="PTHR36919:SF3">
    <property type="entry name" value="BLL5882 PROTEIN"/>
    <property type="match status" value="1"/>
</dbReference>
<dbReference type="EMBL" id="VITK01000003">
    <property type="protein sequence ID" value="TWB01895.1"/>
    <property type="molecule type" value="Genomic_DNA"/>
</dbReference>
<comment type="caution">
    <text evidence="4">The sequence shown here is derived from an EMBL/GenBank/DDBJ whole genome shotgun (WGS) entry which is preliminary data.</text>
</comment>
<evidence type="ECO:0000259" key="3">
    <source>
        <dbReference type="Pfam" id="PF09917"/>
    </source>
</evidence>
<dbReference type="Proteomes" id="UP000319949">
    <property type="component" value="Unassembled WGS sequence"/>
</dbReference>
<evidence type="ECO:0000256" key="2">
    <source>
        <dbReference type="SAM" id="SignalP"/>
    </source>
</evidence>
<evidence type="ECO:0000256" key="1">
    <source>
        <dbReference type="SAM" id="MobiDB-lite"/>
    </source>
</evidence>
<dbReference type="AlphaFoldDB" id="A0A560DXQ6"/>
<dbReference type="Gene3D" id="2.40.128.520">
    <property type="match status" value="1"/>
</dbReference>
<sequence length="204" mass="21670">MRTLFSGLRLLPVLALLLGAVSPAAAQIPAATSAQPTAAGLWQKVEDGKTVGWFLFIDHNGIFEGVIAKTFPRPGDDPNEACTKCTDDRKNQPVLGLSFIRDMKRDGLKYDGGNVVNPRDGNIWKAKMSVSPDGQTLTMRGFLGISLFGKDETWTRLPDANIAQVDPAIVAKYLPAQATAATTKPAPAPAAKKGGAMMAPAPKQ</sequence>
<reference evidence="4 5" key="1">
    <citation type="submission" date="2019-06" db="EMBL/GenBank/DDBJ databases">
        <title>Genomic Encyclopedia of Type Strains, Phase IV (KMG-V): Genome sequencing to study the core and pangenomes of soil and plant-associated prokaryotes.</title>
        <authorList>
            <person name="Whitman W."/>
        </authorList>
    </citation>
    <scope>NUCLEOTIDE SEQUENCE [LARGE SCALE GENOMIC DNA]</scope>
    <source>
        <strain evidence="4 5">BR 510</strain>
    </source>
</reference>
<dbReference type="InterPro" id="IPR019223">
    <property type="entry name" value="DUF2147"/>
</dbReference>
<feature type="region of interest" description="Disordered" evidence="1">
    <location>
        <begin position="180"/>
        <end position="204"/>
    </location>
</feature>
<dbReference type="RefSeq" id="WP_186467392.1">
    <property type="nucleotide sequence ID" value="NZ_VITK01000003.1"/>
</dbReference>
<gene>
    <name evidence="4" type="ORF">FBZ96_103677</name>
</gene>
<proteinExistence type="predicted"/>
<feature type="signal peptide" evidence="2">
    <location>
        <begin position="1"/>
        <end position="26"/>
    </location>
</feature>
<evidence type="ECO:0000313" key="4">
    <source>
        <dbReference type="EMBL" id="TWB01895.1"/>
    </source>
</evidence>
<organism evidence="4 5">
    <name type="scientific">Bradyrhizobium stylosanthis</name>
    <dbReference type="NCBI Taxonomy" id="1803665"/>
    <lineage>
        <taxon>Bacteria</taxon>
        <taxon>Pseudomonadati</taxon>
        <taxon>Pseudomonadota</taxon>
        <taxon>Alphaproteobacteria</taxon>
        <taxon>Hyphomicrobiales</taxon>
        <taxon>Nitrobacteraceae</taxon>
        <taxon>Bradyrhizobium</taxon>
    </lineage>
</organism>
<evidence type="ECO:0000313" key="5">
    <source>
        <dbReference type="Proteomes" id="UP000319949"/>
    </source>
</evidence>
<protein>
    <submittedName>
        <fullName evidence="4">Uncharacterized protein DUF2147</fullName>
    </submittedName>
</protein>
<keyword evidence="5" id="KW-1185">Reference proteome</keyword>
<accession>A0A560DXQ6</accession>